<accession>A0A815PSN3</accession>
<gene>
    <name evidence="2" type="ORF">JXQ802_LOCUS37771</name>
</gene>
<dbReference type="SUPFAM" id="SSF57850">
    <property type="entry name" value="RING/U-box"/>
    <property type="match status" value="1"/>
</dbReference>
<reference evidence="2" key="1">
    <citation type="submission" date="2021-02" db="EMBL/GenBank/DDBJ databases">
        <authorList>
            <person name="Nowell W R."/>
        </authorList>
    </citation>
    <scope>NUCLEOTIDE SEQUENCE</scope>
</reference>
<dbReference type="Proteomes" id="UP000663870">
    <property type="component" value="Unassembled WGS sequence"/>
</dbReference>
<evidence type="ECO:0000313" key="3">
    <source>
        <dbReference type="Proteomes" id="UP000663870"/>
    </source>
</evidence>
<protein>
    <submittedName>
        <fullName evidence="2">Uncharacterized protein</fullName>
    </submittedName>
</protein>
<comment type="caution">
    <text evidence="2">The sequence shown here is derived from an EMBL/GenBank/DDBJ whole genome shotgun (WGS) entry which is preliminary data.</text>
</comment>
<organism evidence="2 3">
    <name type="scientific">Rotaria sordida</name>
    <dbReference type="NCBI Taxonomy" id="392033"/>
    <lineage>
        <taxon>Eukaryota</taxon>
        <taxon>Metazoa</taxon>
        <taxon>Spiralia</taxon>
        <taxon>Gnathifera</taxon>
        <taxon>Rotifera</taxon>
        <taxon>Eurotatoria</taxon>
        <taxon>Bdelloidea</taxon>
        <taxon>Philodinida</taxon>
        <taxon>Philodinidae</taxon>
        <taxon>Rotaria</taxon>
    </lineage>
</organism>
<dbReference type="InterPro" id="IPR013083">
    <property type="entry name" value="Znf_RING/FYVE/PHD"/>
</dbReference>
<dbReference type="PANTHER" id="PTHR10131:SF151">
    <property type="entry name" value="TNF RECEPTOR ASSOCIATED FACTOR (TRAF) HOMOLOG"/>
    <property type="match status" value="1"/>
</dbReference>
<sequence>MEFHQSQPIDETQLKVTSAQSPFPDSQLCSSPSSNETMCTEVQLPISQSHTVTPTVANNEEVECTGPGLWPQVIDRTEMDPVYKCPACNLILNRPVQLKCGHRQCHFCRRSAETEAIICSTCHEETSVEDIIIDELLIQEINELPIICPLCTWSGSYRNYKEHIETTHPWKCNKCSATFTIVERLIQHQQLECPATFVKCPLYSYGCEQLFPLNETRAHTISDVHIDALRYAWNCCMCTIETAREDMKNNYHHSEASISSINNEELEKLYSNIQILTELLCDLNSSKSTSHSSHDTDPYASINNDICINDYFTQHENLTMNFNPNDSDNLTSLSQHSAYNNHRMDELKDDIQRLSENQPTNDLNGNVQSQETPSTNERCQQNREVNIM</sequence>
<name>A0A815PSN3_9BILA</name>
<dbReference type="Gene3D" id="3.30.40.10">
    <property type="entry name" value="Zinc/RING finger domain, C3HC4 (zinc finger)"/>
    <property type="match status" value="1"/>
</dbReference>
<keyword evidence="3" id="KW-1185">Reference proteome</keyword>
<dbReference type="AlphaFoldDB" id="A0A815PSN3"/>
<dbReference type="EMBL" id="CAJNOL010002042">
    <property type="protein sequence ID" value="CAF1453992.1"/>
    <property type="molecule type" value="Genomic_DNA"/>
</dbReference>
<evidence type="ECO:0000313" key="2">
    <source>
        <dbReference type="EMBL" id="CAF1453992.1"/>
    </source>
</evidence>
<dbReference type="GO" id="GO:0043122">
    <property type="term" value="P:regulation of canonical NF-kappaB signal transduction"/>
    <property type="evidence" value="ECO:0007669"/>
    <property type="project" value="TreeGrafter"/>
</dbReference>
<feature type="region of interest" description="Disordered" evidence="1">
    <location>
        <begin position="356"/>
        <end position="388"/>
    </location>
</feature>
<feature type="region of interest" description="Disordered" evidence="1">
    <location>
        <begin position="1"/>
        <end position="29"/>
    </location>
</feature>
<dbReference type="PANTHER" id="PTHR10131">
    <property type="entry name" value="TNF RECEPTOR ASSOCIATED FACTOR"/>
    <property type="match status" value="1"/>
</dbReference>
<proteinExistence type="predicted"/>
<evidence type="ECO:0000256" key="1">
    <source>
        <dbReference type="SAM" id="MobiDB-lite"/>
    </source>
</evidence>